<protein>
    <recommendedName>
        <fullName evidence="2">Calcineurin-like phosphoesterase domain-containing protein</fullName>
    </recommendedName>
</protein>
<dbReference type="AlphaFoldDB" id="A0A7R9FMK7"/>
<comment type="similarity">
    <text evidence="1">Belongs to the UPF0046 family.</text>
</comment>
<dbReference type="InterPro" id="IPR051693">
    <property type="entry name" value="UPF0046_metallophosphoest"/>
</dbReference>
<gene>
    <name evidence="3" type="ORF">TTEB3V08_LOCUS4299</name>
</gene>
<proteinExistence type="inferred from homology"/>
<dbReference type="Pfam" id="PF00149">
    <property type="entry name" value="Metallophos"/>
    <property type="match status" value="1"/>
</dbReference>
<sequence length="351" mass="38648">MSNLVEVGLNPSRNQARHGQLTGYWSGPKPTSLKQGLATYLPTGWAGGERVRFVCMSDTHSLTPHIRFDIPYGDVFIHAGDFTRCGREEEVVDFNKWIGQLPHKHKLVIAGNHELSFDRTFTHPLGSSPGDRATHTGTSLIDQIPTLGIPKDNIAEAVKTTNIKNCLTNCTYLEDQEIKLYEACLSKWDQIPTDTDILVTHTPPVGHGDLCCSGIRAGCVELLTTVQHRVRPKYHVFGHIHEGCVELLTTVQHRVRAKYHVFGHIHEGRTDLICAAPVLEQAVLSSWPLFSIESGPSTMCLGTSMKPIGGYGISTDGKIIYINASTCDLNYLPTNPAIVFDVTLPLGCTKE</sequence>
<dbReference type="PANTHER" id="PTHR12905:SF0">
    <property type="entry name" value="CALCINEURIN-LIKE PHOSPHOESTERASE DOMAIN-CONTAINING PROTEIN"/>
    <property type="match status" value="1"/>
</dbReference>
<dbReference type="CDD" id="cd07379">
    <property type="entry name" value="MPP_239FB"/>
    <property type="match status" value="1"/>
</dbReference>
<evidence type="ECO:0000259" key="2">
    <source>
        <dbReference type="Pfam" id="PF00149"/>
    </source>
</evidence>
<evidence type="ECO:0000256" key="1">
    <source>
        <dbReference type="ARBA" id="ARBA00007993"/>
    </source>
</evidence>
<dbReference type="PANTHER" id="PTHR12905">
    <property type="entry name" value="METALLOPHOSPHOESTERASE"/>
    <property type="match status" value="1"/>
</dbReference>
<accession>A0A7R9FMK7</accession>
<organism evidence="3">
    <name type="scientific">Timema tahoe</name>
    <dbReference type="NCBI Taxonomy" id="61484"/>
    <lineage>
        <taxon>Eukaryota</taxon>
        <taxon>Metazoa</taxon>
        <taxon>Ecdysozoa</taxon>
        <taxon>Arthropoda</taxon>
        <taxon>Hexapoda</taxon>
        <taxon>Insecta</taxon>
        <taxon>Pterygota</taxon>
        <taxon>Neoptera</taxon>
        <taxon>Polyneoptera</taxon>
        <taxon>Phasmatodea</taxon>
        <taxon>Timematodea</taxon>
        <taxon>Timematoidea</taxon>
        <taxon>Timematidae</taxon>
        <taxon>Timema</taxon>
    </lineage>
</organism>
<name>A0A7R9FMK7_9NEOP</name>
<evidence type="ECO:0000313" key="3">
    <source>
        <dbReference type="EMBL" id="CAD7456266.1"/>
    </source>
</evidence>
<dbReference type="GO" id="GO:0016787">
    <property type="term" value="F:hydrolase activity"/>
    <property type="evidence" value="ECO:0007669"/>
    <property type="project" value="InterPro"/>
</dbReference>
<dbReference type="Gene3D" id="3.60.21.10">
    <property type="match status" value="3"/>
</dbReference>
<dbReference type="EMBL" id="OE001213">
    <property type="protein sequence ID" value="CAD7456266.1"/>
    <property type="molecule type" value="Genomic_DNA"/>
</dbReference>
<reference evidence="3" key="1">
    <citation type="submission" date="2020-11" db="EMBL/GenBank/DDBJ databases">
        <authorList>
            <person name="Tran Van P."/>
        </authorList>
    </citation>
    <scope>NUCLEOTIDE SEQUENCE</scope>
</reference>
<dbReference type="SUPFAM" id="SSF56300">
    <property type="entry name" value="Metallo-dependent phosphatases"/>
    <property type="match status" value="1"/>
</dbReference>
<dbReference type="InterPro" id="IPR004843">
    <property type="entry name" value="Calcineurin-like_PHP"/>
</dbReference>
<dbReference type="InterPro" id="IPR029052">
    <property type="entry name" value="Metallo-depent_PP-like"/>
</dbReference>
<feature type="domain" description="Calcineurin-like phosphoesterase" evidence="2">
    <location>
        <begin position="52"/>
        <end position="242"/>
    </location>
</feature>